<evidence type="ECO:0000256" key="9">
    <source>
        <dbReference type="ARBA" id="ARBA00023144"/>
    </source>
</evidence>
<dbReference type="Gene3D" id="3.30.230.10">
    <property type="match status" value="1"/>
</dbReference>
<dbReference type="GO" id="GO:0000287">
    <property type="term" value="F:magnesium ion binding"/>
    <property type="evidence" value="ECO:0007669"/>
    <property type="project" value="UniProtKB-UniRule"/>
</dbReference>
<dbReference type="PRINTS" id="PR00473">
    <property type="entry name" value="GALCTOKINASE"/>
</dbReference>
<evidence type="ECO:0000259" key="13">
    <source>
        <dbReference type="Pfam" id="PF00288"/>
    </source>
</evidence>
<keyword evidence="3 11" id="KW-0808">Transferase</keyword>
<evidence type="ECO:0000256" key="2">
    <source>
        <dbReference type="ARBA" id="ARBA00022490"/>
    </source>
</evidence>
<keyword evidence="10 11" id="KW-0119">Carbohydrate metabolism</keyword>
<keyword evidence="5 11" id="KW-0547">Nucleotide-binding</keyword>
<dbReference type="SUPFAM" id="SSF55060">
    <property type="entry name" value="GHMP Kinase, C-terminal domain"/>
    <property type="match status" value="1"/>
</dbReference>
<keyword evidence="7 11" id="KW-0067">ATP-binding</keyword>
<dbReference type="InterPro" id="IPR013750">
    <property type="entry name" value="GHMP_kinase_C_dom"/>
</dbReference>
<keyword evidence="6 11" id="KW-0418">Kinase</keyword>
<feature type="site" description="Transition state stabilizer" evidence="11">
    <location>
        <position position="26"/>
    </location>
</feature>
<dbReference type="InterPro" id="IPR006206">
    <property type="entry name" value="Mevalonate/galactokinase"/>
</dbReference>
<evidence type="ECO:0000256" key="7">
    <source>
        <dbReference type="ARBA" id="ARBA00022840"/>
    </source>
</evidence>
<comment type="catalytic activity">
    <reaction evidence="11">
        <text>alpha-D-galactose + ATP = alpha-D-galactose 1-phosphate + ADP + H(+)</text>
        <dbReference type="Rhea" id="RHEA:13553"/>
        <dbReference type="ChEBI" id="CHEBI:15378"/>
        <dbReference type="ChEBI" id="CHEBI:28061"/>
        <dbReference type="ChEBI" id="CHEBI:30616"/>
        <dbReference type="ChEBI" id="CHEBI:58336"/>
        <dbReference type="ChEBI" id="CHEBI:456216"/>
        <dbReference type="EC" id="2.7.1.6"/>
    </reaction>
</comment>
<dbReference type="InterPro" id="IPR019539">
    <property type="entry name" value="GalKase_N"/>
</dbReference>
<proteinExistence type="inferred from homology"/>
<dbReference type="PRINTS" id="PR00959">
    <property type="entry name" value="MEVGALKINASE"/>
</dbReference>
<comment type="pathway">
    <text evidence="11">Carbohydrate metabolism; galactose metabolism.</text>
</comment>
<dbReference type="GO" id="GO:0006012">
    <property type="term" value="P:galactose metabolic process"/>
    <property type="evidence" value="ECO:0007669"/>
    <property type="project" value="UniProtKB-UniRule"/>
</dbReference>
<dbReference type="HAMAP" id="MF_00246">
    <property type="entry name" value="Galactokinase"/>
    <property type="match status" value="1"/>
</dbReference>
<dbReference type="AlphaFoldDB" id="A0A4R6U910"/>
<dbReference type="GO" id="GO:0005829">
    <property type="term" value="C:cytosol"/>
    <property type="evidence" value="ECO:0007669"/>
    <property type="project" value="TreeGrafter"/>
</dbReference>
<evidence type="ECO:0000256" key="10">
    <source>
        <dbReference type="ARBA" id="ARBA00023277"/>
    </source>
</evidence>
<keyword evidence="2 11" id="KW-0963">Cytoplasm</keyword>
<name>A0A4R6U910_9BACI</name>
<dbReference type="Pfam" id="PF10509">
    <property type="entry name" value="GalKase_gal_bdg"/>
    <property type="match status" value="1"/>
</dbReference>
<evidence type="ECO:0000256" key="6">
    <source>
        <dbReference type="ARBA" id="ARBA00022777"/>
    </source>
</evidence>
<comment type="similarity">
    <text evidence="1 11">Belongs to the GHMP kinase family. GalK subfamily.</text>
</comment>
<dbReference type="InterPro" id="IPR014721">
    <property type="entry name" value="Ribsml_uS5_D2-typ_fold_subgr"/>
</dbReference>
<organism evidence="16 17">
    <name type="scientific">Aureibacillus halotolerans</name>
    <dbReference type="NCBI Taxonomy" id="1508390"/>
    <lineage>
        <taxon>Bacteria</taxon>
        <taxon>Bacillati</taxon>
        <taxon>Bacillota</taxon>
        <taxon>Bacilli</taxon>
        <taxon>Bacillales</taxon>
        <taxon>Bacillaceae</taxon>
        <taxon>Aureibacillus</taxon>
    </lineage>
</organism>
<evidence type="ECO:0000256" key="3">
    <source>
        <dbReference type="ARBA" id="ARBA00022679"/>
    </source>
</evidence>
<accession>A0A4R6U910</accession>
<dbReference type="FunFam" id="3.30.70.890:FF:000001">
    <property type="entry name" value="Galactokinase"/>
    <property type="match status" value="1"/>
</dbReference>
<feature type="binding site" evidence="11">
    <location>
        <begin position="120"/>
        <end position="126"/>
    </location>
    <ligand>
        <name>ATP</name>
        <dbReference type="ChEBI" id="CHEBI:30616"/>
    </ligand>
</feature>
<feature type="binding site" evidence="11">
    <location>
        <position position="66"/>
    </location>
    <ligand>
        <name>ATP</name>
        <dbReference type="ChEBI" id="CHEBI:30616"/>
    </ligand>
</feature>
<dbReference type="PANTHER" id="PTHR10457">
    <property type="entry name" value="MEVALONATE KINASE/GALACTOKINASE"/>
    <property type="match status" value="1"/>
</dbReference>
<feature type="binding site" evidence="11">
    <location>
        <position position="126"/>
    </location>
    <ligand>
        <name>Mg(2+)</name>
        <dbReference type="ChEBI" id="CHEBI:18420"/>
    </ligand>
</feature>
<evidence type="ECO:0000313" key="17">
    <source>
        <dbReference type="Proteomes" id="UP000295632"/>
    </source>
</evidence>
<evidence type="ECO:0000259" key="15">
    <source>
        <dbReference type="Pfam" id="PF10509"/>
    </source>
</evidence>
<feature type="binding site" evidence="11">
    <location>
        <begin position="32"/>
        <end position="35"/>
    </location>
    <ligand>
        <name>substrate</name>
    </ligand>
</feature>
<dbReference type="PROSITE" id="PS00106">
    <property type="entry name" value="GALACTOKINASE"/>
    <property type="match status" value="1"/>
</dbReference>
<gene>
    <name evidence="11" type="primary">galK</name>
    <name evidence="16" type="ORF">EV213_10330</name>
</gene>
<dbReference type="InterPro" id="IPR006204">
    <property type="entry name" value="GHMP_kinase_N_dom"/>
</dbReference>
<dbReference type="RefSeq" id="WP_133579332.1">
    <property type="nucleotide sequence ID" value="NZ_SNYJ01000003.1"/>
</dbReference>
<dbReference type="Proteomes" id="UP000295632">
    <property type="component" value="Unassembled WGS sequence"/>
</dbReference>
<dbReference type="InterPro" id="IPR022963">
    <property type="entry name" value="Galactokinase_bac"/>
</dbReference>
<dbReference type="PROSITE" id="PS00627">
    <property type="entry name" value="GHMP_KINASES_ATP"/>
    <property type="match status" value="1"/>
</dbReference>
<feature type="active site" description="Proton acceptor" evidence="11">
    <location>
        <position position="170"/>
    </location>
</feature>
<keyword evidence="8 11" id="KW-0460">Magnesium</keyword>
<dbReference type="EC" id="2.7.1.6" evidence="11 12"/>
<dbReference type="InterPro" id="IPR019741">
    <property type="entry name" value="Galactokinase_CS"/>
</dbReference>
<evidence type="ECO:0000256" key="8">
    <source>
        <dbReference type="ARBA" id="ARBA00022842"/>
    </source>
</evidence>
<dbReference type="EMBL" id="SNYJ01000003">
    <property type="protein sequence ID" value="TDQ41453.1"/>
    <property type="molecule type" value="Genomic_DNA"/>
</dbReference>
<dbReference type="GO" id="GO:0005524">
    <property type="term" value="F:ATP binding"/>
    <property type="evidence" value="ECO:0007669"/>
    <property type="project" value="UniProtKB-UniRule"/>
</dbReference>
<dbReference type="SUPFAM" id="SSF54211">
    <property type="entry name" value="Ribosomal protein S5 domain 2-like"/>
    <property type="match status" value="1"/>
</dbReference>
<comment type="caution">
    <text evidence="16">The sequence shown here is derived from an EMBL/GenBank/DDBJ whole genome shotgun (WGS) entry which is preliminary data.</text>
</comment>
<evidence type="ECO:0000256" key="11">
    <source>
        <dbReference type="HAMAP-Rule" id="MF_00246"/>
    </source>
</evidence>
<dbReference type="Pfam" id="PF08544">
    <property type="entry name" value="GHMP_kinases_C"/>
    <property type="match status" value="1"/>
</dbReference>
<dbReference type="OrthoDB" id="250531at2"/>
<dbReference type="InterPro" id="IPR006203">
    <property type="entry name" value="GHMP_knse_ATP-bd_CS"/>
</dbReference>
<dbReference type="Gene3D" id="3.30.70.890">
    <property type="entry name" value="GHMP kinase, C-terminal domain"/>
    <property type="match status" value="1"/>
</dbReference>
<feature type="binding site" evidence="11">
    <location>
        <position position="158"/>
    </location>
    <ligand>
        <name>Mg(2+)</name>
        <dbReference type="ChEBI" id="CHEBI:18420"/>
    </ligand>
</feature>
<evidence type="ECO:0000256" key="4">
    <source>
        <dbReference type="ARBA" id="ARBA00022723"/>
    </source>
</evidence>
<reference evidence="16 17" key="1">
    <citation type="submission" date="2019-03" db="EMBL/GenBank/DDBJ databases">
        <title>Genomic Encyclopedia of Type Strains, Phase IV (KMG-IV): sequencing the most valuable type-strain genomes for metagenomic binning, comparative biology and taxonomic classification.</title>
        <authorList>
            <person name="Goeker M."/>
        </authorList>
    </citation>
    <scope>NUCLEOTIDE SEQUENCE [LARGE SCALE GENOMIC DNA]</scope>
    <source>
        <strain evidence="16 17">DSM 28697</strain>
    </source>
</reference>
<evidence type="ECO:0000259" key="14">
    <source>
        <dbReference type="Pfam" id="PF08544"/>
    </source>
</evidence>
<dbReference type="NCBIfam" id="TIGR00131">
    <property type="entry name" value="gal_kin"/>
    <property type="match status" value="1"/>
</dbReference>
<dbReference type="PIRSF" id="PIRSF000530">
    <property type="entry name" value="Galactokinase"/>
    <property type="match status" value="1"/>
</dbReference>
<dbReference type="GO" id="GO:0004335">
    <property type="term" value="F:galactokinase activity"/>
    <property type="evidence" value="ECO:0007669"/>
    <property type="project" value="UniProtKB-UniRule"/>
</dbReference>
<dbReference type="UniPathway" id="UPA00214"/>
<dbReference type="InterPro" id="IPR000705">
    <property type="entry name" value="Galactokinase"/>
</dbReference>
<evidence type="ECO:0000256" key="1">
    <source>
        <dbReference type="ARBA" id="ARBA00006566"/>
    </source>
</evidence>
<protein>
    <recommendedName>
        <fullName evidence="11 12">Galactokinase</fullName>
        <ecNumber evidence="11 12">2.7.1.6</ecNumber>
    </recommendedName>
    <alternativeName>
        <fullName evidence="11">Galactose kinase</fullName>
    </alternativeName>
</protein>
<feature type="domain" description="GHMP kinase C-terminal" evidence="14">
    <location>
        <begin position="282"/>
        <end position="363"/>
    </location>
</feature>
<sequence length="389" mass="42762">MSIKETASALFQTDRDHVSVYFAPGRVNLIGEHTDYNGGYVFPAALTKGTSMAIAKRSDQTITFRSAQFDQIVTIDSTELAYDKTHGWANYPKGVLVELQKQFGELPGLDFYFDGNIPNGAGLSSSASIELVATYGVADLLSFSLTRTEMAFMCQRVENDYIGVNSGIMDQFAVANGQKNQALFLNCKTLDTELVPLELGAYKLVITNTNKRRGLADSKYNERRSECEAGVEKLRALFPAIETISDLTIEEWESSKHVIKDDVIVARLQHVVSENGRVQKAVSALKQNDLETFGQCMLDSHKSLRDLYEVTGEELDVLFDLQGKEQGCIGTRMTGAGFGGCTISIVHEDHIKPFITNVSTAYEKAIGWAPECYVSDVGDGVKALEEATI</sequence>
<feature type="domain" description="Galactokinase N-terminal" evidence="15">
    <location>
        <begin position="11"/>
        <end position="56"/>
    </location>
</feature>
<dbReference type="InterPro" id="IPR036554">
    <property type="entry name" value="GHMP_kinase_C_sf"/>
</dbReference>
<dbReference type="Pfam" id="PF00288">
    <property type="entry name" value="GHMP_kinases_N"/>
    <property type="match status" value="1"/>
</dbReference>
<evidence type="ECO:0000256" key="5">
    <source>
        <dbReference type="ARBA" id="ARBA00022741"/>
    </source>
</evidence>
<evidence type="ECO:0000313" key="16">
    <source>
        <dbReference type="EMBL" id="TDQ41453.1"/>
    </source>
</evidence>
<dbReference type="PANTHER" id="PTHR10457:SF7">
    <property type="entry name" value="GALACTOKINASE-RELATED"/>
    <property type="match status" value="1"/>
</dbReference>
<comment type="function">
    <text evidence="11">Catalyzes the transfer of the gamma-phosphate of ATP to D-galactose to form alpha-D-galactose-1-phosphate (Gal-1-P).</text>
</comment>
<evidence type="ECO:0000256" key="12">
    <source>
        <dbReference type="NCBIfam" id="TIGR00131"/>
    </source>
</evidence>
<comment type="subcellular location">
    <subcellularLocation>
        <location evidence="11">Cytoplasm</location>
    </subcellularLocation>
</comment>
<keyword evidence="17" id="KW-1185">Reference proteome</keyword>
<dbReference type="InterPro" id="IPR020568">
    <property type="entry name" value="Ribosomal_Su5_D2-typ_SF"/>
</dbReference>
<keyword evidence="4 11" id="KW-0479">Metal-binding</keyword>
<keyword evidence="9 11" id="KW-0299">Galactose metabolism</keyword>
<dbReference type="FunFam" id="3.30.230.10:FF:000017">
    <property type="entry name" value="Galactokinase"/>
    <property type="match status" value="1"/>
</dbReference>
<dbReference type="NCBIfam" id="NF003705">
    <property type="entry name" value="PRK05322.1"/>
    <property type="match status" value="1"/>
</dbReference>
<feature type="domain" description="GHMP kinase N-terminal" evidence="13">
    <location>
        <begin position="90"/>
        <end position="177"/>
    </location>
</feature>
<feature type="binding site" evidence="11">
    <location>
        <position position="220"/>
    </location>
    <ligand>
        <name>substrate</name>
    </ligand>
</feature>